<organism evidence="2 3">
    <name type="scientific">Actinokineospora globicatena</name>
    <dbReference type="NCBI Taxonomy" id="103729"/>
    <lineage>
        <taxon>Bacteria</taxon>
        <taxon>Bacillati</taxon>
        <taxon>Actinomycetota</taxon>
        <taxon>Actinomycetes</taxon>
        <taxon>Pseudonocardiales</taxon>
        <taxon>Pseudonocardiaceae</taxon>
        <taxon>Actinokineospora</taxon>
    </lineage>
</organism>
<comment type="caution">
    <text evidence="2">The sequence shown here is derived from an EMBL/GenBank/DDBJ whole genome shotgun (WGS) entry which is preliminary data.</text>
</comment>
<gene>
    <name evidence="2" type="ORF">Aglo03_20800</name>
</gene>
<proteinExistence type="predicted"/>
<dbReference type="EMBL" id="BSSD01000002">
    <property type="protein sequence ID" value="GLW91264.1"/>
    <property type="molecule type" value="Genomic_DNA"/>
</dbReference>
<protein>
    <submittedName>
        <fullName evidence="2">Uncharacterized protein</fullName>
    </submittedName>
</protein>
<name>A0A9W6V8S4_9PSEU</name>
<sequence>MPSPRGKAPRELWSELNPTIEVDRSLLEAPQPPEHHASQRDRPAVIGSNFDGPVKVFQSMLVSAPAPVQEASPRQRQVRFRIQLDREIEVDNRLVIAAELAIDITAGGDGRRLIGAALDRGGEVVERDFQTSRVNVENSAFFQGCGAVLVTDGSVIDEVGEEFEGVLAGFGDRW</sequence>
<feature type="compositionally biased region" description="Basic and acidic residues" evidence="1">
    <location>
        <begin position="33"/>
        <end position="43"/>
    </location>
</feature>
<accession>A0A9W6V8S4</accession>
<feature type="region of interest" description="Disordered" evidence="1">
    <location>
        <begin position="23"/>
        <end position="45"/>
    </location>
</feature>
<evidence type="ECO:0000256" key="1">
    <source>
        <dbReference type="SAM" id="MobiDB-lite"/>
    </source>
</evidence>
<evidence type="ECO:0000313" key="3">
    <source>
        <dbReference type="Proteomes" id="UP001165042"/>
    </source>
</evidence>
<evidence type="ECO:0000313" key="2">
    <source>
        <dbReference type="EMBL" id="GLW91264.1"/>
    </source>
</evidence>
<dbReference type="Proteomes" id="UP001165042">
    <property type="component" value="Unassembled WGS sequence"/>
</dbReference>
<keyword evidence="3" id="KW-1185">Reference proteome</keyword>
<reference evidence="2" key="1">
    <citation type="submission" date="2023-02" db="EMBL/GenBank/DDBJ databases">
        <title>Actinokineospora globicatena NBRC 15670.</title>
        <authorList>
            <person name="Ichikawa N."/>
            <person name="Sato H."/>
            <person name="Tonouchi N."/>
        </authorList>
    </citation>
    <scope>NUCLEOTIDE SEQUENCE</scope>
    <source>
        <strain evidence="2">NBRC 15670</strain>
    </source>
</reference>
<dbReference type="AlphaFoldDB" id="A0A9W6V8S4"/>